<dbReference type="AlphaFoldDB" id="A0A0A9E8U9"/>
<protein>
    <submittedName>
        <fullName evidence="2">Uncharacterized protein</fullName>
    </submittedName>
</protein>
<accession>A0A0A9E8U9</accession>
<reference evidence="2" key="1">
    <citation type="submission" date="2014-09" db="EMBL/GenBank/DDBJ databases">
        <authorList>
            <person name="Magalhaes I.L.F."/>
            <person name="Oliveira U."/>
            <person name="Santos F.R."/>
            <person name="Vidigal T.H.D.A."/>
            <person name="Brescovit A.D."/>
            <person name="Santos A.J."/>
        </authorList>
    </citation>
    <scope>NUCLEOTIDE SEQUENCE</scope>
    <source>
        <tissue evidence="2">Shoot tissue taken approximately 20 cm above the soil surface</tissue>
    </source>
</reference>
<feature type="region of interest" description="Disordered" evidence="1">
    <location>
        <begin position="1"/>
        <end position="26"/>
    </location>
</feature>
<evidence type="ECO:0000313" key="2">
    <source>
        <dbReference type="EMBL" id="JAD92427.1"/>
    </source>
</evidence>
<proteinExistence type="predicted"/>
<feature type="compositionally biased region" description="Basic and acidic residues" evidence="1">
    <location>
        <begin position="13"/>
        <end position="24"/>
    </location>
</feature>
<organism evidence="2">
    <name type="scientific">Arundo donax</name>
    <name type="common">Giant reed</name>
    <name type="synonym">Donax arundinaceus</name>
    <dbReference type="NCBI Taxonomy" id="35708"/>
    <lineage>
        <taxon>Eukaryota</taxon>
        <taxon>Viridiplantae</taxon>
        <taxon>Streptophyta</taxon>
        <taxon>Embryophyta</taxon>
        <taxon>Tracheophyta</taxon>
        <taxon>Spermatophyta</taxon>
        <taxon>Magnoliopsida</taxon>
        <taxon>Liliopsida</taxon>
        <taxon>Poales</taxon>
        <taxon>Poaceae</taxon>
        <taxon>PACMAD clade</taxon>
        <taxon>Arundinoideae</taxon>
        <taxon>Arundineae</taxon>
        <taxon>Arundo</taxon>
    </lineage>
</organism>
<evidence type="ECO:0000256" key="1">
    <source>
        <dbReference type="SAM" id="MobiDB-lite"/>
    </source>
</evidence>
<name>A0A0A9E8U9_ARUDO</name>
<reference evidence="2" key="2">
    <citation type="journal article" date="2015" name="Data Brief">
        <title>Shoot transcriptome of the giant reed, Arundo donax.</title>
        <authorList>
            <person name="Barrero R.A."/>
            <person name="Guerrero F.D."/>
            <person name="Moolhuijzen P."/>
            <person name="Goolsby J.A."/>
            <person name="Tidwell J."/>
            <person name="Bellgard S.E."/>
            <person name="Bellgard M.I."/>
        </authorList>
    </citation>
    <scope>NUCLEOTIDE SEQUENCE</scope>
    <source>
        <tissue evidence="2">Shoot tissue taken approximately 20 cm above the soil surface</tissue>
    </source>
</reference>
<dbReference type="EMBL" id="GBRH01205468">
    <property type="protein sequence ID" value="JAD92427.1"/>
    <property type="molecule type" value="Transcribed_RNA"/>
</dbReference>
<sequence>MRSSGDVQSIAAKSERQHDQRHGEGIQWHKPGEIINLLVNTSFVHDPPHYFFLGRAGCLKLLS</sequence>